<dbReference type="SUPFAM" id="SSF53098">
    <property type="entry name" value="Ribonuclease H-like"/>
    <property type="match status" value="1"/>
</dbReference>
<dbReference type="EMBL" id="JARJLG010000026">
    <property type="protein sequence ID" value="KAJ7769093.1"/>
    <property type="molecule type" value="Genomic_DNA"/>
</dbReference>
<organism evidence="1 2">
    <name type="scientific">Mycena maculata</name>
    <dbReference type="NCBI Taxonomy" id="230809"/>
    <lineage>
        <taxon>Eukaryota</taxon>
        <taxon>Fungi</taxon>
        <taxon>Dikarya</taxon>
        <taxon>Basidiomycota</taxon>
        <taxon>Agaricomycotina</taxon>
        <taxon>Agaricomycetes</taxon>
        <taxon>Agaricomycetidae</taxon>
        <taxon>Agaricales</taxon>
        <taxon>Marasmiineae</taxon>
        <taxon>Mycenaceae</taxon>
        <taxon>Mycena</taxon>
    </lineage>
</organism>
<keyword evidence="2" id="KW-1185">Reference proteome</keyword>
<accession>A0AAD7NP35</accession>
<sequence length="324" mass="36318">MILEFIRLDESHTGRYLATKLHETMLKYNLDKSLMLLTQDGAGNCNTTATALSELSVSYKGTVWRGWCALHIIALVGKMVNSFFCKTYKRKKRTVKVIDGADNIEEVSIDGAPIEQEEDAEFARLLDEDAAEQEAQLQQVPDAEARDVHDRAAVSKIKDRAIKEMARKSVVVGAGENKEALQLYPRICGLARKVHDSSPIGAAFEKIVSDDTTIAGQTTALARRCASRWNSEYDCLNTTLILREPVKKLVADKNLNLKAFKLSERQWSMAEDLRDVLDCVKARTLTFSLRGSTRPLICDVIPMLEDLLWWFTCSNKIPQSHPGV</sequence>
<evidence type="ECO:0000313" key="2">
    <source>
        <dbReference type="Proteomes" id="UP001215280"/>
    </source>
</evidence>
<evidence type="ECO:0000313" key="1">
    <source>
        <dbReference type="EMBL" id="KAJ7769093.1"/>
    </source>
</evidence>
<dbReference type="AlphaFoldDB" id="A0AAD7NP35"/>
<dbReference type="Proteomes" id="UP001215280">
    <property type="component" value="Unassembled WGS sequence"/>
</dbReference>
<gene>
    <name evidence="1" type="ORF">DFH07DRAFT_290056</name>
</gene>
<name>A0AAD7NP35_9AGAR</name>
<comment type="caution">
    <text evidence="1">The sequence shown here is derived from an EMBL/GenBank/DDBJ whole genome shotgun (WGS) entry which is preliminary data.</text>
</comment>
<reference evidence="1" key="1">
    <citation type="submission" date="2023-03" db="EMBL/GenBank/DDBJ databases">
        <title>Massive genome expansion in bonnet fungi (Mycena s.s.) driven by repeated elements and novel gene families across ecological guilds.</title>
        <authorList>
            <consortium name="Lawrence Berkeley National Laboratory"/>
            <person name="Harder C.B."/>
            <person name="Miyauchi S."/>
            <person name="Viragh M."/>
            <person name="Kuo A."/>
            <person name="Thoen E."/>
            <person name="Andreopoulos B."/>
            <person name="Lu D."/>
            <person name="Skrede I."/>
            <person name="Drula E."/>
            <person name="Henrissat B."/>
            <person name="Morin E."/>
            <person name="Kohler A."/>
            <person name="Barry K."/>
            <person name="LaButti K."/>
            <person name="Morin E."/>
            <person name="Salamov A."/>
            <person name="Lipzen A."/>
            <person name="Mereny Z."/>
            <person name="Hegedus B."/>
            <person name="Baldrian P."/>
            <person name="Stursova M."/>
            <person name="Weitz H."/>
            <person name="Taylor A."/>
            <person name="Grigoriev I.V."/>
            <person name="Nagy L.G."/>
            <person name="Martin F."/>
            <person name="Kauserud H."/>
        </authorList>
    </citation>
    <scope>NUCLEOTIDE SEQUENCE</scope>
    <source>
        <strain evidence="1">CBHHK188m</strain>
    </source>
</reference>
<proteinExistence type="predicted"/>
<protein>
    <submittedName>
        <fullName evidence="1">Uncharacterized protein</fullName>
    </submittedName>
</protein>
<dbReference type="InterPro" id="IPR012337">
    <property type="entry name" value="RNaseH-like_sf"/>
</dbReference>